<dbReference type="EMBL" id="AF116649">
    <property type="protein sequence ID" value="AAF71069.1"/>
    <property type="molecule type" value="mRNA"/>
</dbReference>
<evidence type="ECO:0000313" key="2">
    <source>
        <dbReference type="EMBL" id="EAW76292.1"/>
    </source>
</evidence>
<proteinExistence type="evidence at transcript level"/>
<dbReference type="EMBL" id="CH471077">
    <property type="protein sequence ID" value="EAW76292.1"/>
    <property type="molecule type" value="Genomic_DNA"/>
</dbReference>
<evidence type="ECO:0000313" key="1">
    <source>
        <dbReference type="EMBL" id="AAF71069.1"/>
    </source>
</evidence>
<protein>
    <submittedName>
        <fullName evidence="2">HCG2019169</fullName>
    </submittedName>
    <submittedName>
        <fullName evidence="1">PRO0566</fullName>
    </submittedName>
</protein>
<accession>Q9P1I5</accession>
<name>Q9P1I5_HUMAN</name>
<reference evidence="2" key="2">
    <citation type="journal article" date="2001" name="Science">
        <title>The sequence of the human genome.</title>
        <authorList>
            <person name="Venter J.C."/>
            <person name="Adams M.D."/>
            <person name="Myers E.W."/>
            <person name="Li P.W."/>
            <person name="Mural R.J."/>
            <person name="Sutton G.G."/>
            <person name="Smith H.O."/>
            <person name="Yandell M."/>
            <person name="Evans C.A."/>
            <person name="Holt R.A."/>
            <person name="Gocayne J.D."/>
            <person name="Amanatides P."/>
            <person name="Ballew R.M."/>
            <person name="Huson D.H."/>
            <person name="Wortman J.R."/>
            <person name="Zhang Q."/>
            <person name="Kodira C.D."/>
            <person name="Zheng X.H."/>
            <person name="Chen L."/>
            <person name="Skupski M."/>
            <person name="Subramanian G."/>
            <person name="Thomas P.D."/>
            <person name="Zhang J."/>
            <person name="Gabor Miklos G.L."/>
            <person name="Nelson C."/>
            <person name="Broder S."/>
            <person name="Clark A.G."/>
            <person name="Nadeau J."/>
            <person name="McKusick V.A."/>
            <person name="Zinder N."/>
            <person name="Levine A.J."/>
            <person name="Roberts R.J."/>
            <person name="Simon M."/>
            <person name="Slayman C."/>
            <person name="Hunkapiller M."/>
            <person name="Bolanos R."/>
            <person name="Delcher A."/>
            <person name="Dew I."/>
            <person name="Fasulo D."/>
            <person name="Flanigan M."/>
            <person name="Florea L."/>
            <person name="Halpern A."/>
            <person name="Hannenhalli S."/>
            <person name="Kravitz S."/>
            <person name="Levy S."/>
            <person name="Mobarry C."/>
            <person name="Reinert K."/>
            <person name="Remington K."/>
            <person name="Abu-Threideh J."/>
            <person name="Beasley E."/>
            <person name="Biddick K."/>
            <person name="Bonazzi V."/>
            <person name="Brandon R."/>
            <person name="Cargill M."/>
            <person name="Chandramouliswaran I."/>
            <person name="Charlab R."/>
            <person name="Chaturvedi K."/>
            <person name="Deng Z."/>
            <person name="Di Francesco V."/>
            <person name="Dunn P."/>
            <person name="Eilbeck K."/>
            <person name="Evangelista C."/>
            <person name="Gabrielian A.E."/>
            <person name="Gan W."/>
            <person name="Ge W."/>
            <person name="Gong F."/>
            <person name="Gu Z."/>
            <person name="Guan P."/>
            <person name="Heiman T.J."/>
            <person name="Higgins M.E."/>
            <person name="Ji R.R."/>
            <person name="Ke Z."/>
            <person name="Ketchum K.A."/>
            <person name="Lai Z."/>
            <person name="Lei Y."/>
            <person name="Li Z."/>
            <person name="Li J."/>
            <person name="Liang Y."/>
            <person name="Lin X."/>
            <person name="Lu F."/>
            <person name="Merkulov G.V."/>
            <person name="Milshina N."/>
            <person name="Moore H.M."/>
            <person name="Naik A.K."/>
            <person name="Narayan V.A."/>
            <person name="Neelam B."/>
            <person name="Nusskern D."/>
            <person name="Rusch D.B."/>
            <person name="Salzberg S."/>
            <person name="Shao W."/>
            <person name="Shue B."/>
            <person name="Sun J."/>
            <person name="Wang Z."/>
            <person name="Wang A."/>
            <person name="Wang X."/>
            <person name="Wang J."/>
            <person name="Wei M."/>
            <person name="Wides R."/>
            <person name="Xiao C."/>
            <person name="Yan C."/>
            <person name="Yao A."/>
            <person name="Ye J."/>
            <person name="Zhan M."/>
            <person name="Zhang W."/>
            <person name="Zhang H."/>
            <person name="Zhao Q."/>
            <person name="Zheng L."/>
            <person name="Zhong F."/>
            <person name="Zhong W."/>
            <person name="Zhu S."/>
            <person name="Zhao S."/>
            <person name="Gilbert D."/>
            <person name="Baumhueter S."/>
            <person name="Spier G."/>
            <person name="Carter C."/>
            <person name="Cravchik A."/>
            <person name="Woodage T."/>
            <person name="Ali F."/>
            <person name="An H."/>
            <person name="Awe A."/>
            <person name="Baldwin D."/>
            <person name="Baden H."/>
            <person name="Barnstead M."/>
            <person name="Barrow I."/>
            <person name="Beeson K."/>
            <person name="Busam D."/>
            <person name="Carver A."/>
            <person name="Center A."/>
            <person name="Cheng M.L."/>
            <person name="Curry L."/>
            <person name="Danaher S."/>
            <person name="Davenport L."/>
            <person name="Desilets R."/>
            <person name="Dietz S."/>
            <person name="Dodson K."/>
            <person name="Doup L."/>
            <person name="Ferriera S."/>
            <person name="Garg N."/>
            <person name="Gluecksmann A."/>
            <person name="Hart B."/>
            <person name="Haynes J."/>
            <person name="Haynes C."/>
            <person name="Heiner C."/>
            <person name="Hladun S."/>
            <person name="Hostin D."/>
            <person name="Houck J."/>
            <person name="Howland T."/>
            <person name="Ibegwam C."/>
            <person name="Johnson J."/>
            <person name="Kalush F."/>
            <person name="Kline L."/>
            <person name="Koduru S."/>
            <person name="Love A."/>
            <person name="Mann F."/>
            <person name="May D."/>
            <person name="McCawley S."/>
            <person name="McIntosh T."/>
            <person name="McMullen I."/>
            <person name="Moy M."/>
            <person name="Moy L."/>
            <person name="Murphy B."/>
            <person name="Nelson K."/>
            <person name="Pfannkoch C."/>
            <person name="Pratts E."/>
            <person name="Puri V."/>
            <person name="Qureshi H."/>
            <person name="Reardon M."/>
            <person name="Rodriguez R."/>
            <person name="Rogers Y.H."/>
            <person name="Romblad D."/>
            <person name="Ruhfel B."/>
            <person name="Scott R."/>
            <person name="Sitter C."/>
            <person name="Smallwood M."/>
            <person name="Stewart E."/>
            <person name="Strong R."/>
            <person name="Suh E."/>
            <person name="Thomas R."/>
            <person name="Tint N.N."/>
            <person name="Tse S."/>
            <person name="Vech C."/>
            <person name="Wang G."/>
            <person name="Wetter J."/>
            <person name="Williams S."/>
            <person name="Williams M."/>
            <person name="Windsor S."/>
            <person name="Winn-Deen E."/>
            <person name="Wolfe K."/>
            <person name="Zaveri J."/>
            <person name="Zaveri K."/>
            <person name="Abril J.F."/>
            <person name="Guigo R."/>
            <person name="Campbell M.J."/>
            <person name="Sjolander K.V."/>
            <person name="Karlak B."/>
            <person name="Kejariwal A."/>
            <person name="Mi H."/>
            <person name="Lazareva B."/>
            <person name="Hatton T."/>
            <person name="Narechania A."/>
            <person name="Diemer K."/>
            <person name="Muruganujan A."/>
            <person name="Guo N."/>
            <person name="Sato S."/>
            <person name="Bafna V."/>
            <person name="Istrail S."/>
            <person name="Lippert R."/>
            <person name="Schwartz R."/>
            <person name="Walenz B."/>
            <person name="Yooseph S."/>
            <person name="Allen D."/>
            <person name="Basu A."/>
            <person name="Baxendale J."/>
            <person name="Blick L."/>
            <person name="Caminha M."/>
            <person name="Carnes-Stine J."/>
            <person name="Caulk P."/>
            <person name="Chiang Y.H."/>
            <person name="Coyne M."/>
            <person name="Dahlke C."/>
            <person name="Mays A."/>
            <person name="Dombroski M."/>
            <person name="Donnelly M."/>
            <person name="Ely D."/>
            <person name="Esparham S."/>
            <person name="Fosler C."/>
            <person name="Gire H."/>
            <person name="Glanowski S."/>
            <person name="Glasser K."/>
            <person name="Glodek A."/>
            <person name="Gorokhov M."/>
            <person name="Graham K."/>
            <person name="Gropman B."/>
            <person name="Harris M."/>
            <person name="Heil J."/>
            <person name="Henderson S."/>
            <person name="Hoover J."/>
            <person name="Jennings D."/>
            <person name="Jordan C."/>
            <person name="Jordan J."/>
            <person name="Kasha J."/>
            <person name="Kagan L."/>
            <person name="Kraft C."/>
            <person name="Levitsky A."/>
            <person name="Lewis M."/>
            <person name="Liu X."/>
            <person name="Lopez J."/>
            <person name="Ma D."/>
            <person name="Majoros W."/>
            <person name="McDaniel J."/>
            <person name="Murphy S."/>
            <person name="Newman M."/>
            <person name="Nguyen T."/>
            <person name="Nguyen N."/>
            <person name="Nodell M."/>
            <person name="Pan S."/>
            <person name="Peck J."/>
            <person name="Peterson M."/>
            <person name="Rowe W."/>
            <person name="Sanders R."/>
            <person name="Scott J."/>
            <person name="Simpson M."/>
            <person name="Smith T."/>
            <person name="Sprague A."/>
            <person name="Stockwell T."/>
            <person name="Turner R."/>
            <person name="Venter E."/>
            <person name="Wang M."/>
            <person name="Wen M."/>
            <person name="Wu D."/>
            <person name="Wu M."/>
            <person name="Xia A."/>
            <person name="Zandieh A."/>
            <person name="Zhu X."/>
        </authorList>
    </citation>
    <scope>NUCLEOTIDE SEQUENCE</scope>
</reference>
<organism evidence="1">
    <name type="scientific">Homo sapiens</name>
    <name type="common">Human</name>
    <dbReference type="NCBI Taxonomy" id="9606"/>
    <lineage>
        <taxon>Eukaryota</taxon>
        <taxon>Metazoa</taxon>
        <taxon>Chordata</taxon>
        <taxon>Craniata</taxon>
        <taxon>Vertebrata</taxon>
        <taxon>Euteleostomi</taxon>
        <taxon>Mammalia</taxon>
        <taxon>Eutheria</taxon>
        <taxon>Euarchontoglires</taxon>
        <taxon>Primates</taxon>
        <taxon>Haplorrhini</taxon>
        <taxon>Catarrhini</taxon>
        <taxon>Hominidae</taxon>
        <taxon>Homo</taxon>
    </lineage>
</organism>
<sequence>MGLVSWTDLIQRLLGSAVQMTLWTYFPAMFQDDGEESSPTASMLSLFR</sequence>
<dbReference type="AlphaFoldDB" id="Q9P1I5"/>
<reference evidence="2" key="3">
    <citation type="submission" date="2005-09" db="EMBL/GenBank/DDBJ databases">
        <authorList>
            <person name="Mural R.J."/>
            <person name="Istrail S."/>
            <person name="Sutton G."/>
            <person name="Florea L."/>
            <person name="Halpern A.L."/>
            <person name="Mobarry C.M."/>
            <person name="Lippert R."/>
            <person name="Walenz B."/>
            <person name="Shatkay H."/>
            <person name="Dew I."/>
            <person name="Miller J.R."/>
            <person name="Flanigan M.J."/>
            <person name="Edwards N.J."/>
            <person name="Bolanos R."/>
            <person name="Fasulo D."/>
            <person name="Halldorsson B.V."/>
            <person name="Hannenhalli S."/>
            <person name="Turner R."/>
            <person name="Yooseph S."/>
            <person name="Lu F."/>
            <person name="Nusskern D.R."/>
            <person name="Shue B.C."/>
            <person name="Zheng X.H."/>
            <person name="Zhong F."/>
            <person name="Delcher A.L."/>
            <person name="Huson D.H."/>
            <person name="Kravitz S.A."/>
            <person name="Mouchard L."/>
            <person name="Reinert K."/>
            <person name="Remington K.A."/>
            <person name="Clark A.G."/>
            <person name="Waterman M.S."/>
            <person name="Eichler E.E."/>
            <person name="Adams M.D."/>
            <person name="Hunkapiller M.W."/>
            <person name="Myers E.W."/>
            <person name="Venter J.C."/>
        </authorList>
    </citation>
    <scope>NUCLEOTIDE SEQUENCE</scope>
</reference>
<gene>
    <name evidence="2" type="ORF">hCG_2019169</name>
</gene>
<reference evidence="1" key="1">
    <citation type="submission" date="1998-12" db="EMBL/GenBank/DDBJ databases">
        <title>Functional prediction of the coding sequences of 121 new genes deduced by analysis of cDNA clones from human fetal liver.</title>
        <authorList>
            <person name="Zhang C."/>
            <person name="Yu Y."/>
            <person name="Zhang S."/>
            <person name="Wei H."/>
            <person name="Zhou G."/>
            <person name="Ouyang S."/>
            <person name="Luo L."/>
            <person name="Bi J."/>
            <person name="Liu M."/>
            <person name="He F."/>
        </authorList>
    </citation>
    <scope>NUCLEOTIDE SEQUENCE</scope>
    <source>
        <tissue evidence="1">Liver</tissue>
    </source>
</reference>